<evidence type="ECO:0000259" key="6">
    <source>
        <dbReference type="Pfam" id="PF01743"/>
    </source>
</evidence>
<dbReference type="InterPro" id="IPR043519">
    <property type="entry name" value="NT_sf"/>
</dbReference>
<accession>A0A4P9ZLY4</accession>
<protein>
    <recommendedName>
        <fullName evidence="10">Poly A polymerase head domain-containing protein</fullName>
    </recommendedName>
</protein>
<organism evidence="8 9">
    <name type="scientific">Dimargaris cristalligena</name>
    <dbReference type="NCBI Taxonomy" id="215637"/>
    <lineage>
        <taxon>Eukaryota</taxon>
        <taxon>Fungi</taxon>
        <taxon>Fungi incertae sedis</taxon>
        <taxon>Zoopagomycota</taxon>
        <taxon>Kickxellomycotina</taxon>
        <taxon>Dimargaritomycetes</taxon>
        <taxon>Dimargaritales</taxon>
        <taxon>Dimargaritaceae</taxon>
        <taxon>Dimargaris</taxon>
    </lineage>
</organism>
<dbReference type="SUPFAM" id="SSF81301">
    <property type="entry name" value="Nucleotidyltransferase"/>
    <property type="match status" value="1"/>
</dbReference>
<evidence type="ECO:0000256" key="2">
    <source>
        <dbReference type="ARBA" id="ARBA00022679"/>
    </source>
</evidence>
<feature type="domain" description="tRNA nucleotidyltransferase/poly(A) polymerase RNA and SrmB- binding" evidence="7">
    <location>
        <begin position="142"/>
        <end position="200"/>
    </location>
</feature>
<reference evidence="9" key="1">
    <citation type="journal article" date="2018" name="Nat. Microbiol.">
        <title>Leveraging single-cell genomics to expand the fungal tree of life.</title>
        <authorList>
            <person name="Ahrendt S.R."/>
            <person name="Quandt C.A."/>
            <person name="Ciobanu D."/>
            <person name="Clum A."/>
            <person name="Salamov A."/>
            <person name="Andreopoulos B."/>
            <person name="Cheng J.F."/>
            <person name="Woyke T."/>
            <person name="Pelin A."/>
            <person name="Henrissat B."/>
            <person name="Reynolds N.K."/>
            <person name="Benny G.L."/>
            <person name="Smith M.E."/>
            <person name="James T.Y."/>
            <person name="Grigoriev I.V."/>
        </authorList>
    </citation>
    <scope>NUCLEOTIDE SEQUENCE [LARGE SCALE GENOMIC DNA]</scope>
    <source>
        <strain evidence="9">RSA 468</strain>
    </source>
</reference>
<evidence type="ECO:0000313" key="8">
    <source>
        <dbReference type="EMBL" id="RKP34155.1"/>
    </source>
</evidence>
<dbReference type="GO" id="GO:0000166">
    <property type="term" value="F:nucleotide binding"/>
    <property type="evidence" value="ECO:0007669"/>
    <property type="project" value="UniProtKB-KW"/>
</dbReference>
<sequence length="456" mass="51920">MTGFQLAERLNHFLVASGNRNCHVAKISSNPERSKHLETATMMVFDQAIDFVNLRSETYDESSRVPTTMDFGTPSEDAFRRDATVNALFYNIQTGQVEDFTKKGLDDLRERVIRTPLAAFETFRDDPLRILRCVRFASRFSFKLDPSIAEAVQSEDIRQALDKKISRERIGVEVDKMLSHENAAQAVRYLRDLQLMPIVFAIPSDQSDLVRGWLPLLTTKRHKDRVVELKNRRRLLYLSACLFPFRDVRIPDGKRELTGPQFIVRNSLKLSNQDMEQCHRIITSVPNVQSLVKQIKADPSSLEDDQSRSTRIQAGQFVRDVGPLWPAATLFTLCKSLKDVERKPQSDEVTQSDLPEAPQLQIQPYSQFFDYLRNNQLDSCHLWKHRLQGSQAASILGIKPGPIIGQILSHIMDWQILHPKGTEAECKAFVLQDAAIAELAQEARSKSPPKKAKRGP</sequence>
<dbReference type="GO" id="GO:0003723">
    <property type="term" value="F:RNA binding"/>
    <property type="evidence" value="ECO:0007669"/>
    <property type="project" value="UniProtKB-KW"/>
</dbReference>
<keyword evidence="3" id="KW-0547">Nucleotide-binding</keyword>
<evidence type="ECO:0000256" key="4">
    <source>
        <dbReference type="ARBA" id="ARBA00022884"/>
    </source>
</evidence>
<dbReference type="GO" id="GO:0052927">
    <property type="term" value="F:CC tRNA cytidylyltransferase activity"/>
    <property type="evidence" value="ECO:0007669"/>
    <property type="project" value="TreeGrafter"/>
</dbReference>
<dbReference type="GO" id="GO:0001680">
    <property type="term" value="P:tRNA 3'-terminal CCA addition"/>
    <property type="evidence" value="ECO:0007669"/>
    <property type="project" value="TreeGrafter"/>
</dbReference>
<evidence type="ECO:0000256" key="3">
    <source>
        <dbReference type="ARBA" id="ARBA00022741"/>
    </source>
</evidence>
<feature type="domain" description="Poly A polymerase head" evidence="6">
    <location>
        <begin position="23"/>
        <end position="114"/>
    </location>
</feature>
<keyword evidence="9" id="KW-1185">Reference proteome</keyword>
<proteinExistence type="inferred from homology"/>
<dbReference type="SUPFAM" id="SSF81891">
    <property type="entry name" value="Poly A polymerase C-terminal region-like"/>
    <property type="match status" value="1"/>
</dbReference>
<dbReference type="InterPro" id="IPR032828">
    <property type="entry name" value="PolyA_RNA-bd"/>
</dbReference>
<keyword evidence="4 5" id="KW-0694">RNA-binding</keyword>
<dbReference type="EMBL" id="ML003337">
    <property type="protein sequence ID" value="RKP34155.1"/>
    <property type="molecule type" value="Genomic_DNA"/>
</dbReference>
<name>A0A4P9ZLY4_9FUNG</name>
<evidence type="ECO:0008006" key="10">
    <source>
        <dbReference type="Google" id="ProtNLM"/>
    </source>
</evidence>
<evidence type="ECO:0000256" key="5">
    <source>
        <dbReference type="RuleBase" id="RU003953"/>
    </source>
</evidence>
<dbReference type="AlphaFoldDB" id="A0A4P9ZLY4"/>
<dbReference type="Pfam" id="PF12627">
    <property type="entry name" value="PolyA_pol_RNAbd"/>
    <property type="match status" value="1"/>
</dbReference>
<dbReference type="PANTHER" id="PTHR13734:SF5">
    <property type="entry name" value="CCA TRNA NUCLEOTIDYLTRANSFERASE, MITOCHONDRIAL"/>
    <property type="match status" value="1"/>
</dbReference>
<dbReference type="GO" id="GO:0052929">
    <property type="term" value="F:ATP:3'-cytidine-cytidine-tRNA adenylyltransferase activity"/>
    <property type="evidence" value="ECO:0007669"/>
    <property type="project" value="TreeGrafter"/>
</dbReference>
<evidence type="ECO:0000259" key="7">
    <source>
        <dbReference type="Pfam" id="PF12627"/>
    </source>
</evidence>
<evidence type="ECO:0000313" key="9">
    <source>
        <dbReference type="Proteomes" id="UP000268162"/>
    </source>
</evidence>
<dbReference type="STRING" id="215637.A0A4P9ZLY4"/>
<evidence type="ECO:0000256" key="1">
    <source>
        <dbReference type="ARBA" id="ARBA00007265"/>
    </source>
</evidence>
<dbReference type="Proteomes" id="UP000268162">
    <property type="component" value="Unassembled WGS sequence"/>
</dbReference>
<dbReference type="Pfam" id="PF01743">
    <property type="entry name" value="PolyA_pol"/>
    <property type="match status" value="1"/>
</dbReference>
<dbReference type="Gene3D" id="1.10.3090.10">
    <property type="entry name" value="cca-adding enzyme, domain 2"/>
    <property type="match status" value="1"/>
</dbReference>
<dbReference type="PANTHER" id="PTHR13734">
    <property type="entry name" value="TRNA-NUCLEOTIDYLTRANSFERASE"/>
    <property type="match status" value="1"/>
</dbReference>
<dbReference type="InterPro" id="IPR002646">
    <property type="entry name" value="PolA_pol_head_dom"/>
</dbReference>
<dbReference type="Gene3D" id="3.30.460.10">
    <property type="entry name" value="Beta Polymerase, domain 2"/>
    <property type="match status" value="1"/>
</dbReference>
<gene>
    <name evidence="8" type="ORF">BJ085DRAFT_20529</name>
</gene>
<keyword evidence="2 5" id="KW-0808">Transferase</keyword>
<comment type="similarity">
    <text evidence="1 5">Belongs to the tRNA nucleotidyltransferase/poly(A) polymerase family.</text>
</comment>